<dbReference type="EMBL" id="CALTRL010000837">
    <property type="protein sequence ID" value="CAH7669874.1"/>
    <property type="molecule type" value="Genomic_DNA"/>
</dbReference>
<keyword evidence="2" id="KW-1185">Reference proteome</keyword>
<dbReference type="AlphaFoldDB" id="A0AAV0ANI6"/>
<sequence length="165" mass="19834">MVYRLPFCDKSMLYPGTRRVLRRQSPPSSTISSTVAVPPTDNSYTKRKLREQELEIVQNDLITPGTDIYEYVLDHLRKEGLRIGPFAVHLQSWDWDFDQRPEWNKHLYERFYLKKFVKYDWLYEEEPIKRSPENLIPALKVFKCSYDLNCKMEYVKPENIAKHEK</sequence>
<protein>
    <submittedName>
        <fullName evidence="1">Expressed protein</fullName>
    </submittedName>
</protein>
<accession>A0AAV0ANI6</accession>
<evidence type="ECO:0000313" key="2">
    <source>
        <dbReference type="Proteomes" id="UP001153365"/>
    </source>
</evidence>
<reference evidence="1" key="1">
    <citation type="submission" date="2022-06" db="EMBL/GenBank/DDBJ databases">
        <authorList>
            <consortium name="SYNGENTA / RWTH Aachen University"/>
        </authorList>
    </citation>
    <scope>NUCLEOTIDE SEQUENCE</scope>
</reference>
<comment type="caution">
    <text evidence="1">The sequence shown here is derived from an EMBL/GenBank/DDBJ whole genome shotgun (WGS) entry which is preliminary data.</text>
</comment>
<evidence type="ECO:0000313" key="1">
    <source>
        <dbReference type="EMBL" id="CAH7669874.1"/>
    </source>
</evidence>
<name>A0AAV0ANI6_PHAPC</name>
<gene>
    <name evidence="1" type="ORF">PPACK8108_LOCUS4529</name>
</gene>
<dbReference type="Proteomes" id="UP001153365">
    <property type="component" value="Unassembled WGS sequence"/>
</dbReference>
<proteinExistence type="predicted"/>
<organism evidence="1 2">
    <name type="scientific">Phakopsora pachyrhizi</name>
    <name type="common">Asian soybean rust disease fungus</name>
    <dbReference type="NCBI Taxonomy" id="170000"/>
    <lineage>
        <taxon>Eukaryota</taxon>
        <taxon>Fungi</taxon>
        <taxon>Dikarya</taxon>
        <taxon>Basidiomycota</taxon>
        <taxon>Pucciniomycotina</taxon>
        <taxon>Pucciniomycetes</taxon>
        <taxon>Pucciniales</taxon>
        <taxon>Phakopsoraceae</taxon>
        <taxon>Phakopsora</taxon>
    </lineage>
</organism>